<dbReference type="RefSeq" id="WP_074732299.1">
    <property type="nucleotide sequence ID" value="NZ_CADABK010000013.1"/>
</dbReference>
<dbReference type="SUPFAM" id="SSF46785">
    <property type="entry name" value="Winged helix' DNA-binding domain"/>
    <property type="match status" value="1"/>
</dbReference>
<dbReference type="InterPro" id="IPR036388">
    <property type="entry name" value="WH-like_DNA-bd_sf"/>
</dbReference>
<dbReference type="InterPro" id="IPR012770">
    <property type="entry name" value="TreR"/>
</dbReference>
<keyword evidence="1" id="KW-0805">Transcription regulation</keyword>
<evidence type="ECO:0000256" key="3">
    <source>
        <dbReference type="ARBA" id="ARBA00023163"/>
    </source>
</evidence>
<dbReference type="InterPro" id="IPR028978">
    <property type="entry name" value="Chorismate_lyase_/UTRA_dom_sf"/>
</dbReference>
<dbReference type="SMART" id="SM00345">
    <property type="entry name" value="HTH_GNTR"/>
    <property type="match status" value="1"/>
</dbReference>
<dbReference type="GO" id="GO:0045892">
    <property type="term" value="P:negative regulation of DNA-templated transcription"/>
    <property type="evidence" value="ECO:0007669"/>
    <property type="project" value="TreeGrafter"/>
</dbReference>
<dbReference type="PANTHER" id="PTHR44846">
    <property type="entry name" value="MANNOSYL-D-GLYCERATE TRANSPORT/METABOLISM SYSTEM REPRESSOR MNGR-RELATED"/>
    <property type="match status" value="1"/>
</dbReference>
<dbReference type="PRINTS" id="PR00035">
    <property type="entry name" value="HTHGNTR"/>
</dbReference>
<proteinExistence type="predicted"/>
<dbReference type="InterPro" id="IPR036390">
    <property type="entry name" value="WH_DNA-bd_sf"/>
</dbReference>
<name>A0A1H6UUV6_9FIRM</name>
<gene>
    <name evidence="6" type="ORF">SAMN04487834_10369</name>
</gene>
<evidence type="ECO:0000313" key="6">
    <source>
        <dbReference type="EMBL" id="SEI93447.1"/>
    </source>
</evidence>
<keyword evidence="7" id="KW-1185">Reference proteome</keyword>
<dbReference type="Gene3D" id="3.40.1410.10">
    <property type="entry name" value="Chorismate lyase-like"/>
    <property type="match status" value="1"/>
</dbReference>
<accession>A0A1H6UUV6</accession>
<dbReference type="Proteomes" id="UP000183028">
    <property type="component" value="Unassembled WGS sequence"/>
</dbReference>
<dbReference type="AlphaFoldDB" id="A0A1H6UUV6"/>
<keyword evidence="2" id="KW-0238">DNA-binding</keyword>
<dbReference type="STRING" id="322505.SAMN04487836_1515"/>
<evidence type="ECO:0000256" key="2">
    <source>
        <dbReference type="ARBA" id="ARBA00023125"/>
    </source>
</evidence>
<feature type="domain" description="HTH gntR-type" evidence="5">
    <location>
        <begin position="3"/>
        <end position="71"/>
    </location>
</feature>
<dbReference type="PANTHER" id="PTHR44846:SF12">
    <property type="entry name" value="HTH-TYPE TRANSCRIPTIONAL REGULATOR TRER"/>
    <property type="match status" value="1"/>
</dbReference>
<keyword evidence="3" id="KW-0804">Transcription</keyword>
<dbReference type="InterPro" id="IPR000524">
    <property type="entry name" value="Tscrpt_reg_HTH_GntR"/>
</dbReference>
<organism evidence="6 7">
    <name type="scientific">Sharpea azabuensis</name>
    <dbReference type="NCBI Taxonomy" id="322505"/>
    <lineage>
        <taxon>Bacteria</taxon>
        <taxon>Bacillati</taxon>
        <taxon>Bacillota</taxon>
        <taxon>Erysipelotrichia</taxon>
        <taxon>Erysipelotrichales</taxon>
        <taxon>Coprobacillaceae</taxon>
        <taxon>Sharpea</taxon>
    </lineage>
</organism>
<dbReference type="InterPro" id="IPR011663">
    <property type="entry name" value="UTRA"/>
</dbReference>
<evidence type="ECO:0000259" key="5">
    <source>
        <dbReference type="PROSITE" id="PS50949"/>
    </source>
</evidence>
<evidence type="ECO:0000313" key="7">
    <source>
        <dbReference type="Proteomes" id="UP000183028"/>
    </source>
</evidence>
<dbReference type="InterPro" id="IPR050679">
    <property type="entry name" value="Bact_HTH_transcr_reg"/>
</dbReference>
<reference evidence="7" key="1">
    <citation type="submission" date="2016-10" db="EMBL/GenBank/DDBJ databases">
        <authorList>
            <person name="Varghese N."/>
        </authorList>
    </citation>
    <scope>NUCLEOTIDE SEQUENCE [LARGE SCALE GENOMIC DNA]</scope>
    <source>
        <strain evidence="7">DSM 20406</strain>
    </source>
</reference>
<dbReference type="CDD" id="cd07377">
    <property type="entry name" value="WHTH_GntR"/>
    <property type="match status" value="1"/>
</dbReference>
<evidence type="ECO:0000256" key="1">
    <source>
        <dbReference type="ARBA" id="ARBA00023015"/>
    </source>
</evidence>
<dbReference type="SUPFAM" id="SSF64288">
    <property type="entry name" value="Chorismate lyase-like"/>
    <property type="match status" value="1"/>
</dbReference>
<evidence type="ECO:0000256" key="4">
    <source>
        <dbReference type="NCBIfam" id="TIGR02404"/>
    </source>
</evidence>
<dbReference type="SMART" id="SM00866">
    <property type="entry name" value="UTRA"/>
    <property type="match status" value="1"/>
</dbReference>
<dbReference type="GO" id="GO:0003700">
    <property type="term" value="F:DNA-binding transcription factor activity"/>
    <property type="evidence" value="ECO:0007669"/>
    <property type="project" value="UniProtKB-UniRule"/>
</dbReference>
<protein>
    <recommendedName>
        <fullName evidence="4">Trehalose operon repressor</fullName>
    </recommendedName>
</protein>
<sequence length="241" mass="28218">MPKSKFEHIYRDLKEKIESEEYPYMELLPSENQLIEVYDCSRNTVRRAIKMLATEGYVQSQHGVGVRSLYRPIHRTNYLIGGIETFKDSAIRNNITTSTHVISFEDIICDQKLAETSGFEVGTPLYYIKKVRCIDDKPVILDINYFNKRIITDLTKEIVEQSCYDYFENELHIDIATSKRLFTVERVTKQDQENLELNDYNCMAVIRGHVFTAGSELFEYTISRHRPDYFAFADTAIRKHV</sequence>
<dbReference type="PROSITE" id="PS50949">
    <property type="entry name" value="HTH_GNTR"/>
    <property type="match status" value="1"/>
</dbReference>
<dbReference type="eggNOG" id="COG2188">
    <property type="taxonomic scope" value="Bacteria"/>
</dbReference>
<dbReference type="Pfam" id="PF07702">
    <property type="entry name" value="UTRA"/>
    <property type="match status" value="1"/>
</dbReference>
<dbReference type="Gene3D" id="1.10.10.10">
    <property type="entry name" value="Winged helix-like DNA-binding domain superfamily/Winged helix DNA-binding domain"/>
    <property type="match status" value="1"/>
</dbReference>
<dbReference type="EMBL" id="FNYK01000036">
    <property type="protein sequence ID" value="SEI93447.1"/>
    <property type="molecule type" value="Genomic_DNA"/>
</dbReference>
<dbReference type="OrthoDB" id="9816541at2"/>
<dbReference type="NCBIfam" id="TIGR02404">
    <property type="entry name" value="trehalos_R_Bsub"/>
    <property type="match status" value="1"/>
</dbReference>
<dbReference type="GO" id="GO:0003677">
    <property type="term" value="F:DNA binding"/>
    <property type="evidence" value="ECO:0007669"/>
    <property type="project" value="UniProtKB-UniRule"/>
</dbReference>
<dbReference type="Pfam" id="PF00392">
    <property type="entry name" value="GntR"/>
    <property type="match status" value="1"/>
</dbReference>